<dbReference type="GO" id="GO:0016301">
    <property type="term" value="F:kinase activity"/>
    <property type="evidence" value="ECO:0007669"/>
    <property type="project" value="UniProtKB-KW"/>
</dbReference>
<feature type="domain" description="SRP54-type proteins GTP-binding" evidence="11">
    <location>
        <begin position="59"/>
        <end position="117"/>
    </location>
</feature>
<evidence type="ECO:0000256" key="4">
    <source>
        <dbReference type="ARBA" id="ARBA00022679"/>
    </source>
</evidence>
<dbReference type="GO" id="GO:0005525">
    <property type="term" value="F:GTP binding"/>
    <property type="evidence" value="ECO:0007669"/>
    <property type="project" value="UniProtKB-KW"/>
</dbReference>
<comment type="caution">
    <text evidence="12">The sequence shown here is derived from an EMBL/GenBank/DDBJ whole genome shotgun (WGS) entry which is preliminary data.</text>
</comment>
<accession>F7WBP1</accession>
<evidence type="ECO:0000256" key="1">
    <source>
        <dbReference type="ARBA" id="ARBA00004123"/>
    </source>
</evidence>
<evidence type="ECO:0000256" key="10">
    <source>
        <dbReference type="ARBA" id="ARBA00061312"/>
    </source>
</evidence>
<keyword evidence="8" id="KW-0342">GTP-binding</keyword>
<dbReference type="GO" id="GO:0005524">
    <property type="term" value="F:ATP binding"/>
    <property type="evidence" value="ECO:0007669"/>
    <property type="project" value="UniProtKB-KW"/>
</dbReference>
<keyword evidence="13" id="KW-1185">Reference proteome</keyword>
<comment type="subcellular location">
    <subcellularLocation>
        <location evidence="2">Cytoplasm</location>
    </subcellularLocation>
    <subcellularLocation>
        <location evidence="1">Nucleus</location>
    </subcellularLocation>
</comment>
<keyword evidence="9" id="KW-0539">Nucleus</keyword>
<sequence>MMDTIDSVSSKPLAGTVDPLPPLQSRIIDDKSPLCIPFILSKIAEYNAVHANEANPRPFVIGLNGVQGVGKTTLVKALAETLQEREGLNTLVVSIDDFYLTHEDQLKLAEEHSDNALVQYRGEPGTHDLPLLTSFLSSITSHNPTHLPRYLKSAHQGLGDRAPASTFPPINDPSLSRPEHTNIRVLLLEGWLTGFRSLPASVIQSKYLDISHHRTLSHHKLEHLLFINDQLKGYEPVWDQFDAFIHIDTQNLEWVYEWRLEQEEQMRREMPGGVGGMGKEMVKKFVDGYFPAYELYEEGVRRGVFEGDETKRGRQLRIVVGRDRGGCGEYGYLRGEFGRGCWWF</sequence>
<dbReference type="FunCoup" id="F7WBP1">
    <property type="interactions" value="313"/>
</dbReference>
<keyword evidence="3" id="KW-0963">Cytoplasm</keyword>
<dbReference type="PANTHER" id="PTHR10285">
    <property type="entry name" value="URIDINE KINASE"/>
    <property type="match status" value="1"/>
</dbReference>
<proteinExistence type="inferred from homology"/>
<evidence type="ECO:0000256" key="9">
    <source>
        <dbReference type="ARBA" id="ARBA00023242"/>
    </source>
</evidence>
<dbReference type="Gene3D" id="3.40.50.300">
    <property type="entry name" value="P-loop containing nucleotide triphosphate hydrolases"/>
    <property type="match status" value="1"/>
</dbReference>
<dbReference type="GO" id="GO:0006614">
    <property type="term" value="P:SRP-dependent cotranslational protein targeting to membrane"/>
    <property type="evidence" value="ECO:0007669"/>
    <property type="project" value="InterPro"/>
</dbReference>
<dbReference type="AlphaFoldDB" id="F7WBP1"/>
<dbReference type="InterPro" id="IPR027417">
    <property type="entry name" value="P-loop_NTPase"/>
</dbReference>
<protein>
    <submittedName>
        <fullName evidence="12">WGS project CABT00000000 data, contig 2.81</fullName>
    </submittedName>
</protein>
<dbReference type="InterPro" id="IPR000897">
    <property type="entry name" value="SRP54_GTPase_dom"/>
</dbReference>
<keyword evidence="5" id="KW-0547">Nucleotide-binding</keyword>
<keyword evidence="7" id="KW-0067">ATP-binding</keyword>
<keyword evidence="6" id="KW-0418">Kinase</keyword>
<dbReference type="OrthoDB" id="347435at2759"/>
<name>F7WBP1_SORMK</name>
<dbReference type="EMBL" id="CABT02000081">
    <property type="protein sequence ID" value="CCC14464.1"/>
    <property type="molecule type" value="Genomic_DNA"/>
</dbReference>
<dbReference type="GO" id="GO:0005737">
    <property type="term" value="C:cytoplasm"/>
    <property type="evidence" value="ECO:0007669"/>
    <property type="project" value="UniProtKB-SubCell"/>
</dbReference>
<dbReference type="Proteomes" id="UP000001881">
    <property type="component" value="Unassembled WGS sequence"/>
</dbReference>
<keyword evidence="4" id="KW-0808">Transferase</keyword>
<reference evidence="12 13" key="1">
    <citation type="journal article" date="2010" name="PLoS Genet.">
        <title>De novo assembly of a 40 Mb eukaryotic genome from short sequence reads: Sordaria macrospora, a model organism for fungal morphogenesis.</title>
        <authorList>
            <person name="Nowrousian M."/>
            <person name="Stajich J."/>
            <person name="Chu M."/>
            <person name="Engh I."/>
            <person name="Espagne E."/>
            <person name="Halliday K."/>
            <person name="Kamerewerd J."/>
            <person name="Kempken F."/>
            <person name="Knab B."/>
            <person name="Kuo H.C."/>
            <person name="Osiewacz H.D."/>
            <person name="Poeggeler S."/>
            <person name="Read N."/>
            <person name="Seiler S."/>
            <person name="Smith K."/>
            <person name="Zickler D."/>
            <person name="Kueck U."/>
            <person name="Freitag M."/>
        </authorList>
    </citation>
    <scope>NUCLEOTIDE SEQUENCE [LARGE SCALE GENOMIC DNA]</scope>
    <source>
        <strain evidence="13">ATCC MYA-333 / DSM 997 / K(L3346) / K-hell</strain>
        <tissue evidence="12">Mycelium</tissue>
    </source>
</reference>
<dbReference type="GO" id="GO:0005634">
    <property type="term" value="C:nucleus"/>
    <property type="evidence" value="ECO:0007669"/>
    <property type="project" value="UniProtKB-SubCell"/>
</dbReference>
<evidence type="ECO:0000256" key="5">
    <source>
        <dbReference type="ARBA" id="ARBA00022741"/>
    </source>
</evidence>
<evidence type="ECO:0000313" key="13">
    <source>
        <dbReference type="Proteomes" id="UP000001881"/>
    </source>
</evidence>
<evidence type="ECO:0000256" key="3">
    <source>
        <dbReference type="ARBA" id="ARBA00022490"/>
    </source>
</evidence>
<comment type="similarity">
    <text evidence="10">Belongs to the GLYK kinase family.</text>
</comment>
<evidence type="ECO:0000259" key="11">
    <source>
        <dbReference type="Pfam" id="PF00448"/>
    </source>
</evidence>
<dbReference type="eggNOG" id="KOG2878">
    <property type="taxonomic scope" value="Eukaryota"/>
</dbReference>
<evidence type="ECO:0000256" key="2">
    <source>
        <dbReference type="ARBA" id="ARBA00004496"/>
    </source>
</evidence>
<dbReference type="InParanoid" id="F7WBP1"/>
<gene>
    <name evidence="12" type="ORF">SMAC_09270</name>
</gene>
<dbReference type="OMA" id="FWRSLHP"/>
<dbReference type="Pfam" id="PF00448">
    <property type="entry name" value="SRP54"/>
    <property type="match status" value="1"/>
</dbReference>
<dbReference type="GeneID" id="10801627"/>
<dbReference type="HOGENOM" id="CLU_056986_0_0_1"/>
<evidence type="ECO:0000256" key="8">
    <source>
        <dbReference type="ARBA" id="ARBA00023134"/>
    </source>
</evidence>
<dbReference type="FunFam" id="3.40.50.300:FF:001691">
    <property type="entry name" value="Probable ATP-dependent kinase TDA10"/>
    <property type="match status" value="1"/>
</dbReference>
<dbReference type="STRING" id="771870.F7WBP1"/>
<organism evidence="12 13">
    <name type="scientific">Sordaria macrospora (strain ATCC MYA-333 / DSM 997 / K(L3346) / K-hell)</name>
    <dbReference type="NCBI Taxonomy" id="771870"/>
    <lineage>
        <taxon>Eukaryota</taxon>
        <taxon>Fungi</taxon>
        <taxon>Dikarya</taxon>
        <taxon>Ascomycota</taxon>
        <taxon>Pezizomycotina</taxon>
        <taxon>Sordariomycetes</taxon>
        <taxon>Sordariomycetidae</taxon>
        <taxon>Sordariales</taxon>
        <taxon>Sordariaceae</taxon>
        <taxon>Sordaria</taxon>
    </lineage>
</organism>
<evidence type="ECO:0000313" key="12">
    <source>
        <dbReference type="EMBL" id="CCC14464.1"/>
    </source>
</evidence>
<evidence type="ECO:0000256" key="7">
    <source>
        <dbReference type="ARBA" id="ARBA00022840"/>
    </source>
</evidence>
<evidence type="ECO:0000256" key="6">
    <source>
        <dbReference type="ARBA" id="ARBA00022777"/>
    </source>
</evidence>
<dbReference type="KEGG" id="smp:10801627"/>
<dbReference type="SUPFAM" id="SSF52540">
    <property type="entry name" value="P-loop containing nucleoside triphosphate hydrolases"/>
    <property type="match status" value="1"/>
</dbReference>
<dbReference type="VEuPathDB" id="FungiDB:SMAC_09270"/>